<accession>A0A1G8LI53</accession>
<gene>
    <name evidence="1" type="ORF">SAMN05216588_11919</name>
</gene>
<dbReference type="InterPro" id="IPR026002">
    <property type="entry name" value="ATC_hydrolase-like"/>
</dbReference>
<dbReference type="EMBL" id="FNDG01000019">
    <property type="protein sequence ID" value="SDI55409.1"/>
    <property type="molecule type" value="Genomic_DNA"/>
</dbReference>
<name>A0A1G8LI53_9GAMM</name>
<sequence length="163" mass="18249">MSKHDGELGILARRRIEAEIIKPIYQILRRDFGSAKAAAVIGEAVSGAALQAAREFAAREPGGADLQSFVALQALWEKDDALQVQVIASDAQRYDYDVTRCRYAEMYQEMGLGEIGHLLSCNRDEVFIQGYAPEVELRRSQTIMGGASHCDFRYRRQGEPDHE</sequence>
<dbReference type="Pfam" id="PF14196">
    <property type="entry name" value="ATC_hydrolase"/>
    <property type="match status" value="1"/>
</dbReference>
<dbReference type="GO" id="GO:0016787">
    <property type="term" value="F:hydrolase activity"/>
    <property type="evidence" value="ECO:0007669"/>
    <property type="project" value="UniProtKB-KW"/>
</dbReference>
<evidence type="ECO:0000313" key="2">
    <source>
        <dbReference type="Proteomes" id="UP000198606"/>
    </source>
</evidence>
<proteinExistence type="predicted"/>
<dbReference type="STRING" id="29435.SAMN05216588_11919"/>
<evidence type="ECO:0000313" key="1">
    <source>
        <dbReference type="EMBL" id="SDI55409.1"/>
    </source>
</evidence>
<dbReference type="RefSeq" id="WP_084308890.1">
    <property type="nucleotide sequence ID" value="NZ_FNDG01000019.1"/>
</dbReference>
<protein>
    <submittedName>
        <fullName evidence="1">L-2-amino-thiazoline-4-carboxylic acid hydrolase</fullName>
    </submittedName>
</protein>
<keyword evidence="1" id="KW-0378">Hydrolase</keyword>
<reference evidence="1 2" key="1">
    <citation type="submission" date="2016-10" db="EMBL/GenBank/DDBJ databases">
        <authorList>
            <person name="de Groot N.N."/>
        </authorList>
    </citation>
    <scope>NUCLEOTIDE SEQUENCE [LARGE SCALE GENOMIC DNA]</scope>
    <source>
        <strain evidence="1 2">LMG 18387</strain>
    </source>
</reference>
<organism evidence="1 2">
    <name type="scientific">Phytopseudomonas flavescens</name>
    <dbReference type="NCBI Taxonomy" id="29435"/>
    <lineage>
        <taxon>Bacteria</taxon>
        <taxon>Pseudomonadati</taxon>
        <taxon>Pseudomonadota</taxon>
        <taxon>Gammaproteobacteria</taxon>
        <taxon>Pseudomonadales</taxon>
        <taxon>Pseudomonadaceae</taxon>
        <taxon>Phytopseudomonas</taxon>
    </lineage>
</organism>
<dbReference type="Proteomes" id="UP000198606">
    <property type="component" value="Unassembled WGS sequence"/>
</dbReference>
<dbReference type="AlphaFoldDB" id="A0A1G8LI53"/>